<dbReference type="GO" id="GO:0006260">
    <property type="term" value="P:DNA replication"/>
    <property type="evidence" value="ECO:0007669"/>
    <property type="project" value="InterPro"/>
</dbReference>
<keyword evidence="1" id="KW-0548">Nucleotidyltransferase</keyword>
<feature type="domain" description="DNA polymerase III delta subunit C-terminal" evidence="3">
    <location>
        <begin position="210"/>
        <end position="320"/>
    </location>
</feature>
<gene>
    <name evidence="4" type="ORF">D9V78_01220</name>
</gene>
<dbReference type="Pfam" id="PF13177">
    <property type="entry name" value="DNA_pol3_delta2"/>
    <property type="match status" value="1"/>
</dbReference>
<organism evidence="4 5">
    <name type="scientific">Buchnera aphidicola</name>
    <name type="common">Sarucallis kahawaluokalani</name>
    <dbReference type="NCBI Taxonomy" id="1241878"/>
    <lineage>
        <taxon>Bacteria</taxon>
        <taxon>Pseudomonadati</taxon>
        <taxon>Pseudomonadota</taxon>
        <taxon>Gammaproteobacteria</taxon>
        <taxon>Enterobacterales</taxon>
        <taxon>Erwiniaceae</taxon>
        <taxon>Buchnera</taxon>
    </lineage>
</organism>
<dbReference type="Pfam" id="PF09115">
    <property type="entry name" value="DNApol3-delta_C"/>
    <property type="match status" value="1"/>
</dbReference>
<dbReference type="Proteomes" id="UP000298685">
    <property type="component" value="Chromosome"/>
</dbReference>
<keyword evidence="1" id="KW-0808">Transferase</keyword>
<evidence type="ECO:0000313" key="5">
    <source>
        <dbReference type="Proteomes" id="UP000298685"/>
    </source>
</evidence>
<dbReference type="InterPro" id="IPR027417">
    <property type="entry name" value="P-loop_NTPase"/>
</dbReference>
<dbReference type="SUPFAM" id="SSF52540">
    <property type="entry name" value="P-loop containing nucleoside triphosphate hydrolases"/>
    <property type="match status" value="1"/>
</dbReference>
<dbReference type="GO" id="GO:0003677">
    <property type="term" value="F:DNA binding"/>
    <property type="evidence" value="ECO:0007669"/>
    <property type="project" value="InterPro"/>
</dbReference>
<reference evidence="4 5" key="1">
    <citation type="submission" date="2018-10" db="EMBL/GenBank/DDBJ databases">
        <title>Comparative functional genomics of the obligate endosymbiont Buchnera aphidicola.</title>
        <authorList>
            <person name="Chong R.A."/>
        </authorList>
    </citation>
    <scope>NUCLEOTIDE SEQUENCE [LARGE SCALE GENOMIC DNA]</scope>
    <source>
        <strain evidence="4 5">Ska</strain>
    </source>
</reference>
<sequence>MQNKSYPWLNSIYTEIINNYKKKKLHHTILIESYNINNTYKIIWAISKWIFCKNKYHIKNCGKCTGCILIKQKNHPDFYILHPNNTSKIIEIEQIRNILYAIQSTSQYNNAKVIWIPNYKTLTIFSINALLKVIEEPPKNTFFFIGNTFYKKVHLTFQSRCLLYKINIPTTKVGLFWIQKNTKFSKQKCLIALHINNNDPELAKKLLEKYWKQRNQLYQNIQMATIKNNFLILLPQINTKNILNKIYWIIVLLLDSLKFKKNISYLMNTDYINLIRKISKKYSFDNLHNILKSWIICRYLLRKIENIDSELLILKQLLKWQILN</sequence>
<dbReference type="InterPro" id="IPR008921">
    <property type="entry name" value="DNA_pol3_clamp-load_cplx_C"/>
</dbReference>
<dbReference type="GO" id="GO:0003887">
    <property type="term" value="F:DNA-directed DNA polymerase activity"/>
    <property type="evidence" value="ECO:0007669"/>
    <property type="project" value="UniProtKB-KW"/>
</dbReference>
<dbReference type="SUPFAM" id="SSF48019">
    <property type="entry name" value="post-AAA+ oligomerization domain-like"/>
    <property type="match status" value="1"/>
</dbReference>
<name>A0A4D6YD37_9GAMM</name>
<dbReference type="Gene3D" id="1.20.272.10">
    <property type="match status" value="1"/>
</dbReference>
<dbReference type="RefSeq" id="WP_158350636.1">
    <property type="nucleotide sequence ID" value="NZ_CP032999.1"/>
</dbReference>
<proteinExistence type="predicted"/>
<evidence type="ECO:0000259" key="3">
    <source>
        <dbReference type="Pfam" id="PF09115"/>
    </source>
</evidence>
<dbReference type="OrthoDB" id="9811073at2"/>
<evidence type="ECO:0000256" key="2">
    <source>
        <dbReference type="ARBA" id="ARBA00026073"/>
    </source>
</evidence>
<evidence type="ECO:0000256" key="1">
    <source>
        <dbReference type="ARBA" id="ARBA00022932"/>
    </source>
</evidence>
<dbReference type="InterPro" id="IPR015199">
    <property type="entry name" value="DNA_pol_III_delta_C"/>
</dbReference>
<evidence type="ECO:0000313" key="4">
    <source>
        <dbReference type="EMBL" id="QCI26033.1"/>
    </source>
</evidence>
<keyword evidence="1" id="KW-0239">DNA-directed DNA polymerase</keyword>
<accession>A0A4D6YD37</accession>
<comment type="subunit">
    <text evidence="2">DNA polymerase III contains a core (composed of alpha, epsilon and theta chains) that associates with a tau subunit. This core dimerizes to form the POLIII' complex. PolIII' associates with the gamma complex (composed of gamma, delta, delta', psi and chi chains) and with the beta chain to form the complete DNA polymerase III complex.</text>
</comment>
<dbReference type="AlphaFoldDB" id="A0A4D6YD37"/>
<dbReference type="GO" id="GO:0009360">
    <property type="term" value="C:DNA polymerase III complex"/>
    <property type="evidence" value="ECO:0007669"/>
    <property type="project" value="InterPro"/>
</dbReference>
<dbReference type="EMBL" id="CP032999">
    <property type="protein sequence ID" value="QCI26033.1"/>
    <property type="molecule type" value="Genomic_DNA"/>
</dbReference>
<dbReference type="Gene3D" id="3.40.50.300">
    <property type="entry name" value="P-loop containing nucleotide triphosphate hydrolases"/>
    <property type="match status" value="1"/>
</dbReference>
<protein>
    <submittedName>
        <fullName evidence="4">DNA polymerase III subunit delta</fullName>
    </submittedName>
</protein>